<comment type="similarity">
    <text evidence="1">Belongs to the glycosyl hydrolase 25 family.</text>
</comment>
<dbReference type="InterPro" id="IPR018077">
    <property type="entry name" value="Glyco_hydro_fam25_subgr"/>
</dbReference>
<dbReference type="SMART" id="SM00641">
    <property type="entry name" value="Glyco_25"/>
    <property type="match status" value="1"/>
</dbReference>
<dbReference type="PANTHER" id="PTHR34135:SF2">
    <property type="entry name" value="LYSOZYME"/>
    <property type="match status" value="1"/>
</dbReference>
<dbReference type="EMBL" id="QHLQ01000006">
    <property type="protein sequence ID" value="NIZ60902.1"/>
    <property type="molecule type" value="Genomic_DNA"/>
</dbReference>
<keyword evidence="4" id="KW-0732">Signal</keyword>
<sequence length="275" mass="30997">MGKFIWLIVVGAVLAGCSRQSASTPKPELVQAVPNPSAVAVARLVTYPRFGDSDPYDWERRKPTSYPIHGIDVSRWQGDIDWRKVRSGGVSFAYIKATEGGDVIDPKFRDYWTGAQRAGVARGAYHYFYFCRPAAQQARWFIKHVPRTQNGLPHVLDMEWTPHSPTCTKRPDGATVRREAKRFLDMLEAHYGRRPVVYTTVDFYQDTGIGRLAGTEFWLRSVAGHPAQVYPGASWQFWQYSGTGKVPGIAGDVDLNVFRGNPESWLRWSNQLSAS</sequence>
<evidence type="ECO:0000256" key="4">
    <source>
        <dbReference type="SAM" id="SignalP"/>
    </source>
</evidence>
<feature type="signal peptide" evidence="4">
    <location>
        <begin position="1"/>
        <end position="22"/>
    </location>
</feature>
<dbReference type="Pfam" id="PF01183">
    <property type="entry name" value="Glyco_hydro_25"/>
    <property type="match status" value="1"/>
</dbReference>
<evidence type="ECO:0000313" key="5">
    <source>
        <dbReference type="EMBL" id="NIZ60902.1"/>
    </source>
</evidence>
<dbReference type="InterPro" id="IPR017853">
    <property type="entry name" value="GH"/>
</dbReference>
<dbReference type="Proteomes" id="UP001429564">
    <property type="component" value="Unassembled WGS sequence"/>
</dbReference>
<proteinExistence type="inferred from homology"/>
<comment type="caution">
    <text evidence="5">The sequence shown here is derived from an EMBL/GenBank/DDBJ whole genome shotgun (WGS) entry which is preliminary data.</text>
</comment>
<feature type="chain" id="PRO_5047425668" evidence="4">
    <location>
        <begin position="23"/>
        <end position="275"/>
    </location>
</feature>
<evidence type="ECO:0000313" key="6">
    <source>
        <dbReference type="Proteomes" id="UP001429564"/>
    </source>
</evidence>
<keyword evidence="2 5" id="KW-0378">Hydrolase</keyword>
<keyword evidence="6" id="KW-1185">Reference proteome</keyword>
<dbReference type="SUPFAM" id="SSF51445">
    <property type="entry name" value="(Trans)glycosidases"/>
    <property type="match status" value="1"/>
</dbReference>
<dbReference type="GO" id="GO:0016787">
    <property type="term" value="F:hydrolase activity"/>
    <property type="evidence" value="ECO:0007669"/>
    <property type="project" value="UniProtKB-KW"/>
</dbReference>
<dbReference type="PROSITE" id="PS51257">
    <property type="entry name" value="PROKAR_LIPOPROTEIN"/>
    <property type="match status" value="1"/>
</dbReference>
<dbReference type="Gene3D" id="3.20.20.80">
    <property type="entry name" value="Glycosidases"/>
    <property type="match status" value="1"/>
</dbReference>
<accession>A0ABX0W5P9</accession>
<dbReference type="PANTHER" id="PTHR34135">
    <property type="entry name" value="LYSOZYME"/>
    <property type="match status" value="1"/>
</dbReference>
<keyword evidence="3" id="KW-0326">Glycosidase</keyword>
<protein>
    <submittedName>
        <fullName evidence="5">Glycoside hydrolase</fullName>
    </submittedName>
</protein>
<dbReference type="PROSITE" id="PS51904">
    <property type="entry name" value="GLYCOSYL_HYDROL_F25_2"/>
    <property type="match status" value="1"/>
</dbReference>
<evidence type="ECO:0000256" key="1">
    <source>
        <dbReference type="ARBA" id="ARBA00010646"/>
    </source>
</evidence>
<reference evidence="5 6" key="1">
    <citation type="submission" date="2018-05" db="EMBL/GenBank/DDBJ databases">
        <authorList>
            <person name="Zhang Y.-J."/>
        </authorList>
    </citation>
    <scope>NUCLEOTIDE SEQUENCE [LARGE SCALE GENOMIC DNA]</scope>
    <source>
        <strain evidence="5 6">CY04</strain>
    </source>
</reference>
<name>A0ABX0W5P9_9RHOB</name>
<organism evidence="5 6">
    <name type="scientific">Parasedimentitalea denitrificans</name>
    <dbReference type="NCBI Taxonomy" id="2211118"/>
    <lineage>
        <taxon>Bacteria</taxon>
        <taxon>Pseudomonadati</taxon>
        <taxon>Pseudomonadota</taxon>
        <taxon>Alphaproteobacteria</taxon>
        <taxon>Rhodobacterales</taxon>
        <taxon>Paracoccaceae</taxon>
        <taxon>Parasedimentitalea</taxon>
    </lineage>
</organism>
<gene>
    <name evidence="5" type="ORF">DL239_07935</name>
</gene>
<evidence type="ECO:0000256" key="3">
    <source>
        <dbReference type="ARBA" id="ARBA00023295"/>
    </source>
</evidence>
<dbReference type="CDD" id="cd06413">
    <property type="entry name" value="GH25_muramidase_1"/>
    <property type="match status" value="1"/>
</dbReference>
<dbReference type="RefSeq" id="WP_167683483.1">
    <property type="nucleotide sequence ID" value="NZ_QHLQ01000006.1"/>
</dbReference>
<dbReference type="InterPro" id="IPR002053">
    <property type="entry name" value="Glyco_hydro_25"/>
</dbReference>
<evidence type="ECO:0000256" key="2">
    <source>
        <dbReference type="ARBA" id="ARBA00022801"/>
    </source>
</evidence>